<dbReference type="PANTHER" id="PTHR22975">
    <property type="entry name" value="UBIQUITIN SPECIFIC PROTEINASE"/>
    <property type="match status" value="1"/>
</dbReference>
<dbReference type="GO" id="GO:0004843">
    <property type="term" value="F:cysteine-type deubiquitinase activity"/>
    <property type="evidence" value="ECO:0007669"/>
    <property type="project" value="InterPro"/>
</dbReference>
<evidence type="ECO:0000259" key="4">
    <source>
        <dbReference type="PROSITE" id="PS00028"/>
    </source>
</evidence>
<dbReference type="InterPro" id="IPR013087">
    <property type="entry name" value="Znf_C2H2_type"/>
</dbReference>
<evidence type="ECO:0000256" key="3">
    <source>
        <dbReference type="SAM" id="MobiDB-lite"/>
    </source>
</evidence>
<dbReference type="Pfam" id="PF04781">
    <property type="entry name" value="DUF627"/>
    <property type="match status" value="1"/>
</dbReference>
<feature type="domain" description="C2H2-type" evidence="4">
    <location>
        <begin position="293"/>
        <end position="315"/>
    </location>
</feature>
<keyword evidence="2" id="KW-0378">Hydrolase</keyword>
<protein>
    <recommendedName>
        <fullName evidence="4">C2H2-type domain-containing protein</fullName>
    </recommendedName>
</protein>
<dbReference type="PANTHER" id="PTHR22975:SF23">
    <property type="entry name" value="F6D8.33-RELATED"/>
    <property type="match status" value="1"/>
</dbReference>
<name>R0HR94_9BRAS</name>
<feature type="compositionally biased region" description="Basic and acidic residues" evidence="3">
    <location>
        <begin position="212"/>
        <end position="221"/>
    </location>
</feature>
<dbReference type="InterPro" id="IPR006865">
    <property type="entry name" value="DUF629"/>
</dbReference>
<evidence type="ECO:0000256" key="1">
    <source>
        <dbReference type="ARBA" id="ARBA00022786"/>
    </source>
</evidence>
<organism evidence="5 6">
    <name type="scientific">Capsella rubella</name>
    <dbReference type="NCBI Taxonomy" id="81985"/>
    <lineage>
        <taxon>Eukaryota</taxon>
        <taxon>Viridiplantae</taxon>
        <taxon>Streptophyta</taxon>
        <taxon>Embryophyta</taxon>
        <taxon>Tracheophyta</taxon>
        <taxon>Spermatophyta</taxon>
        <taxon>Magnoliopsida</taxon>
        <taxon>eudicotyledons</taxon>
        <taxon>Gunneridae</taxon>
        <taxon>Pentapetalae</taxon>
        <taxon>rosids</taxon>
        <taxon>malvids</taxon>
        <taxon>Brassicales</taxon>
        <taxon>Brassicaceae</taxon>
        <taxon>Camelineae</taxon>
        <taxon>Capsella</taxon>
    </lineage>
</organism>
<dbReference type="InterPro" id="IPR001394">
    <property type="entry name" value="Peptidase_C19_UCH"/>
</dbReference>
<keyword evidence="6" id="KW-1185">Reference proteome</keyword>
<dbReference type="Proteomes" id="UP000029121">
    <property type="component" value="Unassembled WGS sequence"/>
</dbReference>
<dbReference type="Pfam" id="PF00443">
    <property type="entry name" value="UCH"/>
    <property type="match status" value="1"/>
</dbReference>
<feature type="region of interest" description="Disordered" evidence="3">
    <location>
        <begin position="212"/>
        <end position="231"/>
    </location>
</feature>
<dbReference type="InterPro" id="IPR006866">
    <property type="entry name" value="DUF627_N"/>
</dbReference>
<dbReference type="AlphaFoldDB" id="R0HR94"/>
<proteinExistence type="predicted"/>
<gene>
    <name evidence="5" type="ORF">CARUB_v10022532mg</name>
</gene>
<evidence type="ECO:0000256" key="2">
    <source>
        <dbReference type="ARBA" id="ARBA00022801"/>
    </source>
</evidence>
<dbReference type="EMBL" id="KB870808">
    <property type="protein sequence ID" value="EOA26483.1"/>
    <property type="molecule type" value="Genomic_DNA"/>
</dbReference>
<dbReference type="GO" id="GO:0016579">
    <property type="term" value="P:protein deubiquitination"/>
    <property type="evidence" value="ECO:0007669"/>
    <property type="project" value="InterPro"/>
</dbReference>
<feature type="compositionally biased region" description="Basic residues" evidence="3">
    <location>
        <begin position="760"/>
        <end position="772"/>
    </location>
</feature>
<dbReference type="eggNOG" id="KOG1887">
    <property type="taxonomic scope" value="Eukaryota"/>
</dbReference>
<accession>R0HR94</accession>
<keyword evidence="1" id="KW-0833">Ubl conjugation pathway</keyword>
<feature type="compositionally biased region" description="Polar residues" evidence="3">
    <location>
        <begin position="820"/>
        <end position="829"/>
    </location>
</feature>
<dbReference type="InterPro" id="IPR052398">
    <property type="entry name" value="Ubiquitin_hydrolase_53/54"/>
</dbReference>
<dbReference type="PROSITE" id="PS00028">
    <property type="entry name" value="ZINC_FINGER_C2H2_1"/>
    <property type="match status" value="1"/>
</dbReference>
<reference evidence="6" key="1">
    <citation type="journal article" date="2013" name="Nat. Genet.">
        <title>The Capsella rubella genome and the genomic consequences of rapid mating system evolution.</title>
        <authorList>
            <person name="Slotte T."/>
            <person name="Hazzouri K.M."/>
            <person name="Agren J.A."/>
            <person name="Koenig D."/>
            <person name="Maumus F."/>
            <person name="Guo Y.L."/>
            <person name="Steige K."/>
            <person name="Platts A.E."/>
            <person name="Escobar J.S."/>
            <person name="Newman L.K."/>
            <person name="Wang W."/>
            <person name="Mandakova T."/>
            <person name="Vello E."/>
            <person name="Smith L.M."/>
            <person name="Henz S.R."/>
            <person name="Steffen J."/>
            <person name="Takuno S."/>
            <person name="Brandvain Y."/>
            <person name="Coop G."/>
            <person name="Andolfatto P."/>
            <person name="Hu T.T."/>
            <person name="Blanchette M."/>
            <person name="Clark R.M."/>
            <person name="Quesneville H."/>
            <person name="Nordborg M."/>
            <person name="Gaut B.S."/>
            <person name="Lysak M.A."/>
            <person name="Jenkins J."/>
            <person name="Grimwood J."/>
            <person name="Chapman J."/>
            <person name="Prochnik S."/>
            <person name="Shu S."/>
            <person name="Rokhsar D."/>
            <person name="Schmutz J."/>
            <person name="Weigel D."/>
            <person name="Wright S.I."/>
        </authorList>
    </citation>
    <scope>NUCLEOTIDE SEQUENCE [LARGE SCALE GENOMIC DNA]</scope>
    <source>
        <strain evidence="6">cv. Monte Gargano</strain>
    </source>
</reference>
<evidence type="ECO:0000313" key="5">
    <source>
        <dbReference type="EMBL" id="EOA26483.1"/>
    </source>
</evidence>
<sequence>MSPLQLCFFSQHTYLSETERERDQENARTLKIVAMMNATTYLRDAESVALHKKAKDLLANGDHIKALEIIQDMIEDHKEDEGIWFLHAEEGYMFMKLSEIAVDYEMDFTSVLASVACFSEHEKLLGALAHAIYTLAQIMGSVRYYKKSVKIAKQTLSVSKQKEDSASSSGAQMSLQWKMNLAKTKEDLENLIEDSESKISASKTGRLKGLIGKERESENLESKNSPEPPQDRFKGLRSFWLGLDVKAKRDFMKVSIAKLRSFVEGVHDEKGQDTLEKLLDSAKEDRKWTFWICRERCSKKFSSAEECKNHFEQEHAADFVPSKEMDMVKRIGKDWARRISIGGWEPVDTVAAVEMIKNRLADVKAFSYKNGWSKEWPLAVDEERSKLLKEIKISLVKFCDLKILPCSVRDCVMQYPLKYLGKLEVSKQSLVDSHLVETPQSICFLDCHELSQILNFLKRIKCEREDGIDIVCRTVNNALGSTQVTEKIDFDPEFSFLLLDRRLLNSNNPPFDDDGTINVFDPSVHYAKAHAQGDDIISWLTDYNTVERIFPKPIREHNLDIWVAVLRAVQFTCKTLGTKYAKKMQLFHYYVALTVVEDLCMSEDARRRNLREYQWNSYASLLCDRCEEGVPGNSLNTELFVYAVRDVLEGALEIFDFPDFEECVNLICERKCVSDDIVLKSIHSLKSVANSKVILIDSKILLVDNSRISLLNDLTRLSVFDNRIYIRQLLQPFLLNEIMNMESKAKLDAAGAAEAEKKSQSKKKKNKSKKRTSTTISSPLKTGEDKPPVNLEPKSTSPSLKTVVEDFVEPDDASERRQSEISSNTINQEDVMQNLLGEDSQSEHSESALGEAASRYSSALDMTLKALLNIKMLKEDLMQNKQPFQDHLEEHVPPALKQFFTAFVSEEINSEGVYSCLLSDFLVSLEEFISMSSDAAEVLVAIIESWQCWKNAEKESLVTRLFTLEENERMSCRKCRKKLNYPEQSSNGIVLAADSIRDLKCALGDVEFVDICKVIRMEYKMLCDIKTGGCGITNFVHHIISKCPPIFTIVLVWEKSETETEISETTKALDWEIDFSRMYEGLEPNTNYRLVSLVGCGEEEEHICLAYVKNRWVNLRRDALKAESVGSWKSVVRFCGERKVRPEILFYEAATKSMAY</sequence>
<feature type="region of interest" description="Disordered" evidence="3">
    <location>
        <begin position="752"/>
        <end position="829"/>
    </location>
</feature>
<dbReference type="Pfam" id="PF04780">
    <property type="entry name" value="DUF629"/>
    <property type="match status" value="1"/>
</dbReference>
<evidence type="ECO:0000313" key="6">
    <source>
        <dbReference type="Proteomes" id="UP000029121"/>
    </source>
</evidence>